<feature type="transmembrane region" description="Helical" evidence="1">
    <location>
        <begin position="6"/>
        <end position="26"/>
    </location>
</feature>
<organism evidence="2 3">
    <name type="scientific">Yoonia algicola</name>
    <dbReference type="NCBI Taxonomy" id="3137368"/>
    <lineage>
        <taxon>Bacteria</taxon>
        <taxon>Pseudomonadati</taxon>
        <taxon>Pseudomonadota</taxon>
        <taxon>Alphaproteobacteria</taxon>
        <taxon>Rhodobacterales</taxon>
        <taxon>Paracoccaceae</taxon>
        <taxon>Yoonia</taxon>
    </lineage>
</organism>
<protein>
    <submittedName>
        <fullName evidence="2">Uncharacterized protein</fullName>
    </submittedName>
</protein>
<name>A0AAN0M550_9RHOB</name>
<keyword evidence="1" id="KW-0812">Transmembrane</keyword>
<proteinExistence type="predicted"/>
<sequence>MEIVVWIGAALSVVGLCGIIYSIVAVTRAKRANLPDDELRARISKVLPINLLALLISVIGLMAVVIGVMLG</sequence>
<evidence type="ECO:0000313" key="2">
    <source>
        <dbReference type="EMBL" id="WZU65329.1"/>
    </source>
</evidence>
<dbReference type="AlphaFoldDB" id="A0AAN0M550"/>
<dbReference type="EMBL" id="CP151762">
    <property type="protein sequence ID" value="WZU65329.1"/>
    <property type="molecule type" value="Genomic_DNA"/>
</dbReference>
<dbReference type="RefSeq" id="WP_342071676.1">
    <property type="nucleotide sequence ID" value="NZ_CP151762.1"/>
</dbReference>
<evidence type="ECO:0000313" key="3">
    <source>
        <dbReference type="Proteomes" id="UP001451782"/>
    </source>
</evidence>
<reference evidence="2 3" key="1">
    <citation type="submission" date="2024-04" db="EMBL/GenBank/DDBJ databases">
        <title>Phylogenomic analyses of a clade within the roseobacter group suggest taxonomic reassignments of species of the genera Aestuariivita, Citreicella, Loktanella, Nautella, Pelagibaca, Ruegeria, Thalassobius, Thiobacimonas and Tropicibacter, and the proposal o.</title>
        <authorList>
            <person name="Jeon C.O."/>
        </authorList>
    </citation>
    <scope>NUCLEOTIDE SEQUENCE [LARGE SCALE GENOMIC DNA]</scope>
    <source>
        <strain evidence="2 3">G8-12</strain>
    </source>
</reference>
<evidence type="ECO:0000256" key="1">
    <source>
        <dbReference type="SAM" id="Phobius"/>
    </source>
</evidence>
<keyword evidence="1" id="KW-1133">Transmembrane helix</keyword>
<gene>
    <name evidence="2" type="ORF">AABB28_08800</name>
</gene>
<dbReference type="KEGG" id="yag:AABB28_08800"/>
<accession>A0AAN0M550</accession>
<keyword evidence="1" id="KW-0472">Membrane</keyword>
<keyword evidence="3" id="KW-1185">Reference proteome</keyword>
<feature type="transmembrane region" description="Helical" evidence="1">
    <location>
        <begin position="47"/>
        <end position="70"/>
    </location>
</feature>
<dbReference type="Proteomes" id="UP001451782">
    <property type="component" value="Chromosome"/>
</dbReference>